<evidence type="ECO:0000313" key="4">
    <source>
        <dbReference type="Proteomes" id="UP000245535"/>
    </source>
</evidence>
<sequence>MLDLGERLEFWKNKLQNYYENDYKEFSFSDTTKTEIKKIYPSISFGYTTFKYQNDNQQFIIAPNQWFLIASFCQEYINELNQCKKELETYFQGNLKKYFTQDELGKMRDEKIIPNEVDNLLPKDNNGNLLRKFLTEYEWWTGKKTGGRVISRTEFYDAPILSVCNLIAASSDLVTRITKNLIGKEDLIEAIKKDAEENTINPPQNKKYENLIQSDNINEFALKVFKYFYDGEWDKLLDKTCKKVNKGYIKHSNRILNDFIRERDPNDSALPNFVRIEGTNIFFNQTWEQENPEKTLVSDNLKKYFKEEFPLYKLTDKNGEYLLLKNNIDFKHNRLVYGAPGTGKSYDLNKDSKQFGTNLTRITFYPDYTYGKFVGSYKPVSKGEDGIGYEFVPGPFLLALEKAKDQPYLLIIEEINRANAAAVFGEAFQLLDRKNGASEYGVELDPMAQTWCQKKELLDENGLLKLPSNFYIWATMNSADQGVFPLDAAFKRRWSSQFVSIDDGVNAIEAWQIEYQGTKVNWNKLRTAINEQIQASNVAEDKLIGPFFLKEEELSDEKAIKYKLLLYLKDDVARHRPSMVFNTNVCGTTFSSIQKAYDANQAIFVDPIQKIINDAKVDTDTPQANSEGEDNDQE</sequence>
<feature type="region of interest" description="Disordered" evidence="1">
    <location>
        <begin position="615"/>
        <end position="634"/>
    </location>
</feature>
<organism evidence="3 4">
    <name type="scientific">Sediminitomix flava</name>
    <dbReference type="NCBI Taxonomy" id="379075"/>
    <lineage>
        <taxon>Bacteria</taxon>
        <taxon>Pseudomonadati</taxon>
        <taxon>Bacteroidota</taxon>
        <taxon>Cytophagia</taxon>
        <taxon>Cytophagales</taxon>
        <taxon>Flammeovirgaceae</taxon>
        <taxon>Sediminitomix</taxon>
    </lineage>
</organism>
<feature type="domain" description="ATPase dynein-related AAA" evidence="2">
    <location>
        <begin position="335"/>
        <end position="493"/>
    </location>
</feature>
<evidence type="ECO:0000256" key="1">
    <source>
        <dbReference type="SAM" id="MobiDB-lite"/>
    </source>
</evidence>
<name>A0A315ZBI6_SEDFL</name>
<dbReference type="EMBL" id="QGDO01000002">
    <property type="protein sequence ID" value="PWJ42662.1"/>
    <property type="molecule type" value="Genomic_DNA"/>
</dbReference>
<evidence type="ECO:0000313" key="3">
    <source>
        <dbReference type="EMBL" id="PWJ42662.1"/>
    </source>
</evidence>
<keyword evidence="4" id="KW-1185">Reference proteome</keyword>
<comment type="caution">
    <text evidence="3">The sequence shown here is derived from an EMBL/GenBank/DDBJ whole genome shotgun (WGS) entry which is preliminary data.</text>
</comment>
<evidence type="ECO:0000259" key="2">
    <source>
        <dbReference type="Pfam" id="PF07728"/>
    </source>
</evidence>
<dbReference type="OrthoDB" id="9781481at2"/>
<dbReference type="Pfam" id="PF07728">
    <property type="entry name" value="AAA_5"/>
    <property type="match status" value="1"/>
</dbReference>
<dbReference type="SUPFAM" id="SSF52540">
    <property type="entry name" value="P-loop containing nucleoside triphosphate hydrolases"/>
    <property type="match status" value="1"/>
</dbReference>
<dbReference type="PANTHER" id="PTHR37291:SF1">
    <property type="entry name" value="TYPE IV METHYL-DIRECTED RESTRICTION ENZYME ECOKMCRB SUBUNIT"/>
    <property type="match status" value="1"/>
</dbReference>
<dbReference type="GO" id="GO:0005524">
    <property type="term" value="F:ATP binding"/>
    <property type="evidence" value="ECO:0007669"/>
    <property type="project" value="InterPro"/>
</dbReference>
<dbReference type="PANTHER" id="PTHR37291">
    <property type="entry name" value="5-METHYLCYTOSINE-SPECIFIC RESTRICTION ENZYME B"/>
    <property type="match status" value="1"/>
</dbReference>
<dbReference type="InterPro" id="IPR052934">
    <property type="entry name" value="Methyl-DNA_Rec/Restrict_Enz"/>
</dbReference>
<dbReference type="RefSeq" id="WP_109616795.1">
    <property type="nucleotide sequence ID" value="NZ_QGDO01000002.1"/>
</dbReference>
<dbReference type="Gene3D" id="3.40.50.300">
    <property type="entry name" value="P-loop containing nucleotide triphosphate hydrolases"/>
    <property type="match status" value="1"/>
</dbReference>
<reference evidence="3 4" key="1">
    <citation type="submission" date="2018-03" db="EMBL/GenBank/DDBJ databases">
        <title>Genomic Encyclopedia of Archaeal and Bacterial Type Strains, Phase II (KMG-II): from individual species to whole genera.</title>
        <authorList>
            <person name="Goeker M."/>
        </authorList>
    </citation>
    <scope>NUCLEOTIDE SEQUENCE [LARGE SCALE GENOMIC DNA]</scope>
    <source>
        <strain evidence="3 4">DSM 28229</strain>
    </source>
</reference>
<protein>
    <submittedName>
        <fullName evidence="3">Dynein-related subfamily AAA family protein</fullName>
    </submittedName>
</protein>
<dbReference type="GO" id="GO:0016887">
    <property type="term" value="F:ATP hydrolysis activity"/>
    <property type="evidence" value="ECO:0007669"/>
    <property type="project" value="InterPro"/>
</dbReference>
<proteinExistence type="predicted"/>
<dbReference type="Proteomes" id="UP000245535">
    <property type="component" value="Unassembled WGS sequence"/>
</dbReference>
<dbReference type="InterPro" id="IPR027417">
    <property type="entry name" value="P-loop_NTPase"/>
</dbReference>
<dbReference type="AlphaFoldDB" id="A0A315ZBI6"/>
<dbReference type="InterPro" id="IPR011704">
    <property type="entry name" value="ATPase_dyneun-rel_AAA"/>
</dbReference>
<accession>A0A315ZBI6</accession>
<gene>
    <name evidence="3" type="ORF">BC781_102207</name>
</gene>